<evidence type="ECO:0008006" key="4">
    <source>
        <dbReference type="Google" id="ProtNLM"/>
    </source>
</evidence>
<dbReference type="AlphaFoldDB" id="A0AA39YPS4"/>
<sequence>MAPHHKTPKKARVQGAYAFALDQQHRYGTTFFKADIFRSVGVSNRRGYAILRDCPRTFNNNPFVDETRGRKKLLTEEDIDKMEKVIWEHGIEGRMLSYQGLLIEAGVDKEVSTRTVQRALGQRDWRRCVACTRSFVNSKLAERRVEEAKRSLEYRPCKEDWRDIRFSDEFHVSSGASGRVWILQKPGERYCPDCIVERPKKEEDKNTAHFWGAVGYDFKMERLHEYSIPTNNNGKMTQRYYRDHIFEGIVKPWIEEVRAGAPSFTLEEDGDSGHGRNGKNIVKT</sequence>
<evidence type="ECO:0000313" key="3">
    <source>
        <dbReference type="Proteomes" id="UP001174936"/>
    </source>
</evidence>
<name>A0AA39YPS4_9PEZI</name>
<evidence type="ECO:0000313" key="2">
    <source>
        <dbReference type="EMBL" id="KAK0656461.1"/>
    </source>
</evidence>
<keyword evidence="3" id="KW-1185">Reference proteome</keyword>
<protein>
    <recommendedName>
        <fullName evidence="4">Transposase</fullName>
    </recommendedName>
</protein>
<comment type="caution">
    <text evidence="2">The sequence shown here is derived from an EMBL/GenBank/DDBJ whole genome shotgun (WGS) entry which is preliminary data.</text>
</comment>
<dbReference type="Gene3D" id="3.30.420.10">
    <property type="entry name" value="Ribonuclease H-like superfamily/Ribonuclease H"/>
    <property type="match status" value="1"/>
</dbReference>
<feature type="region of interest" description="Disordered" evidence="1">
    <location>
        <begin position="264"/>
        <end position="284"/>
    </location>
</feature>
<dbReference type="InterPro" id="IPR036397">
    <property type="entry name" value="RNaseH_sf"/>
</dbReference>
<proteinExistence type="predicted"/>
<dbReference type="GO" id="GO:0003676">
    <property type="term" value="F:nucleic acid binding"/>
    <property type="evidence" value="ECO:0007669"/>
    <property type="project" value="InterPro"/>
</dbReference>
<organism evidence="2 3">
    <name type="scientific">Cercophora newfieldiana</name>
    <dbReference type="NCBI Taxonomy" id="92897"/>
    <lineage>
        <taxon>Eukaryota</taxon>
        <taxon>Fungi</taxon>
        <taxon>Dikarya</taxon>
        <taxon>Ascomycota</taxon>
        <taxon>Pezizomycotina</taxon>
        <taxon>Sordariomycetes</taxon>
        <taxon>Sordariomycetidae</taxon>
        <taxon>Sordariales</taxon>
        <taxon>Lasiosphaeriaceae</taxon>
        <taxon>Cercophora</taxon>
    </lineage>
</organism>
<reference evidence="2" key="1">
    <citation type="submission" date="2023-06" db="EMBL/GenBank/DDBJ databases">
        <title>Genome-scale phylogeny and comparative genomics of the fungal order Sordariales.</title>
        <authorList>
            <consortium name="Lawrence Berkeley National Laboratory"/>
            <person name="Hensen N."/>
            <person name="Bonometti L."/>
            <person name="Westerberg I."/>
            <person name="Brannstrom I.O."/>
            <person name="Guillou S."/>
            <person name="Cros-Aarteil S."/>
            <person name="Calhoun S."/>
            <person name="Haridas S."/>
            <person name="Kuo A."/>
            <person name="Mondo S."/>
            <person name="Pangilinan J."/>
            <person name="Riley R."/>
            <person name="Labutti K."/>
            <person name="Andreopoulos B."/>
            <person name="Lipzen A."/>
            <person name="Chen C."/>
            <person name="Yanf M."/>
            <person name="Daum C."/>
            <person name="Ng V."/>
            <person name="Clum A."/>
            <person name="Steindorff A."/>
            <person name="Ohm R."/>
            <person name="Martin F."/>
            <person name="Silar P."/>
            <person name="Natvig D."/>
            <person name="Lalanne C."/>
            <person name="Gautier V."/>
            <person name="Ament-Velasquez S.L."/>
            <person name="Kruys A."/>
            <person name="Hutchinson M.I."/>
            <person name="Powell A.J."/>
            <person name="Barry K."/>
            <person name="Miller A.N."/>
            <person name="Grigoriev I.V."/>
            <person name="Debuchy R."/>
            <person name="Gladieux P."/>
            <person name="Thoren M.H."/>
            <person name="Johannesson H."/>
        </authorList>
    </citation>
    <scope>NUCLEOTIDE SEQUENCE</scope>
    <source>
        <strain evidence="2">SMH2532-1</strain>
    </source>
</reference>
<dbReference type="Proteomes" id="UP001174936">
    <property type="component" value="Unassembled WGS sequence"/>
</dbReference>
<dbReference type="EMBL" id="JAULSV010000001">
    <property type="protein sequence ID" value="KAK0656461.1"/>
    <property type="molecule type" value="Genomic_DNA"/>
</dbReference>
<evidence type="ECO:0000256" key="1">
    <source>
        <dbReference type="SAM" id="MobiDB-lite"/>
    </source>
</evidence>
<gene>
    <name evidence="2" type="ORF">B0T16DRAFT_399430</name>
</gene>
<accession>A0AA39YPS4</accession>